<reference evidence="1 2" key="1">
    <citation type="submission" date="2019-09" db="EMBL/GenBank/DDBJ databases">
        <title>Bifidobacterium canis sp. nov., isolated from the digestive tract of German Shepherd dog puppy.</title>
        <authorList>
            <person name="Bunesova V."/>
        </authorList>
    </citation>
    <scope>NUCLEOTIDE SEQUENCE [LARGE SCALE GENOMIC DNA]</scope>
    <source>
        <strain evidence="1 2">GSD1FS</strain>
    </source>
</reference>
<sequence>MSQTTPEQEYKLTPFGEWVSKKVRTLVNGHDGRSDGYLDDNAKAVADIARLAHAAGHEVGADPAIIPLTVPQMDDTEIYPHGVGSFSGPTDEERAAHAAITLFAVHQQSQRNQPMHVDAYVSLGRATGAMAYGNFNEKGIRSTFDKMQTASSWAEMIRHARRLIALLKREDQPLNYGLFAQDLMRLRQGRTAANAVRLRWGRDFQSAYMNEKNKSDNSKQSQK</sequence>
<evidence type="ECO:0000313" key="1">
    <source>
        <dbReference type="EMBL" id="MUH60530.1"/>
    </source>
</evidence>
<keyword evidence="2" id="KW-1185">Reference proteome</keyword>
<dbReference type="Gene3D" id="1.10.520.40">
    <property type="entry name" value="CRISPR-associated protein Cse2"/>
    <property type="match status" value="1"/>
</dbReference>
<gene>
    <name evidence="1" type="ORF">GSD1FS_1907</name>
</gene>
<dbReference type="AlphaFoldDB" id="A0A7K1J7W1"/>
<comment type="caution">
    <text evidence="1">The sequence shown here is derived from an EMBL/GenBank/DDBJ whole genome shotgun (WGS) entry which is preliminary data.</text>
</comment>
<dbReference type="InterPro" id="IPR038287">
    <property type="entry name" value="Cse2_sf"/>
</dbReference>
<dbReference type="NCBIfam" id="TIGR02548">
    <property type="entry name" value="casB_cse2"/>
    <property type="match status" value="1"/>
</dbReference>
<dbReference type="Proteomes" id="UP000487882">
    <property type="component" value="Unassembled WGS sequence"/>
</dbReference>
<dbReference type="InterPro" id="IPR013382">
    <property type="entry name" value="CRISPR-assoc_prot_Cse2"/>
</dbReference>
<dbReference type="CDD" id="cd09731">
    <property type="entry name" value="Cse2_I-E"/>
    <property type="match status" value="1"/>
</dbReference>
<protein>
    <submittedName>
        <fullName evidence="1">Type I-E CRISPR-associated protein Cse2/CasB</fullName>
    </submittedName>
</protein>
<dbReference type="EMBL" id="WNLP01000013">
    <property type="protein sequence ID" value="MUH60530.1"/>
    <property type="molecule type" value="Genomic_DNA"/>
</dbReference>
<proteinExistence type="predicted"/>
<name>A0A7K1J7W1_9BIFI</name>
<organism evidence="1 2">
    <name type="scientific">Bifidobacterium canis</name>
    <dbReference type="NCBI Taxonomy" id="2610880"/>
    <lineage>
        <taxon>Bacteria</taxon>
        <taxon>Bacillati</taxon>
        <taxon>Actinomycetota</taxon>
        <taxon>Actinomycetes</taxon>
        <taxon>Bifidobacteriales</taxon>
        <taxon>Bifidobacteriaceae</taxon>
        <taxon>Bifidobacterium</taxon>
    </lineage>
</organism>
<dbReference type="Pfam" id="PF09485">
    <property type="entry name" value="CRISPR_Cse2"/>
    <property type="match status" value="1"/>
</dbReference>
<evidence type="ECO:0000313" key="2">
    <source>
        <dbReference type="Proteomes" id="UP000487882"/>
    </source>
</evidence>
<dbReference type="RefSeq" id="WP_343030271.1">
    <property type="nucleotide sequence ID" value="NZ_WNLP01000013.1"/>
</dbReference>
<accession>A0A7K1J7W1</accession>